<evidence type="ECO:0000256" key="1">
    <source>
        <dbReference type="SAM" id="MobiDB-lite"/>
    </source>
</evidence>
<dbReference type="EMBL" id="BLLF01000186">
    <property type="protein sequence ID" value="GFH08817.1"/>
    <property type="molecule type" value="Genomic_DNA"/>
</dbReference>
<evidence type="ECO:0000313" key="4">
    <source>
        <dbReference type="Proteomes" id="UP000485058"/>
    </source>
</evidence>
<sequence length="498" mass="52316">MCGGGGVTRHRAAAYAWAVWWCVLYAGAPAPWLQLGNLEHSLQSNTLIVNHYKTVFLSVWSSHRMACTWPIHGIHMVTVAYHLQPVAGAPAQILMSPKAVPPHALMLHAGLGPVLLPAAESACEQLVSQGVGANGPEPGQSPEEAADAVWRKANDILWSAAEAVGDDCLLAAGYAADAEALCYGLPAVAVPAVRAACGALLHAADRLELHGAVPQLRCAAPRVFSAASLAMLAIISQASCRHAPSAKPGQVATGFPGLQPLLTAAATALDRGDGRPAGLASYGTVLSQVVLMLGEEHSLAMYGCGAEQTMHRPSRAAKSVAMKWMKGSSGLAGMVSGCPRDGCGSRTFDCQPVVLTGHDREVLPAAARRRAPRILSSLPRNAGHHQPSLLSSRAKREAWPSGHRLSRTAAVTNSCGDSTGPRGRPASRVGQLRHGPITGGADAGGGAQPGYVWLWSRADHAPAKQSCQERCHEVDEGQHRPGRHGEWLPQEWVWLSKG</sequence>
<proteinExistence type="predicted"/>
<reference evidence="3 4" key="1">
    <citation type="submission" date="2020-02" db="EMBL/GenBank/DDBJ databases">
        <title>Draft genome sequence of Haematococcus lacustris strain NIES-144.</title>
        <authorList>
            <person name="Morimoto D."/>
            <person name="Nakagawa S."/>
            <person name="Yoshida T."/>
            <person name="Sawayama S."/>
        </authorList>
    </citation>
    <scope>NUCLEOTIDE SEQUENCE [LARGE SCALE GENOMIC DNA]</scope>
    <source>
        <strain evidence="3 4">NIES-144</strain>
    </source>
</reference>
<accession>A0A699YFE1</accession>
<feature type="transmembrane region" description="Helical" evidence="2">
    <location>
        <begin position="12"/>
        <end position="33"/>
    </location>
</feature>
<dbReference type="AlphaFoldDB" id="A0A699YFE1"/>
<keyword evidence="4" id="KW-1185">Reference proteome</keyword>
<comment type="caution">
    <text evidence="3">The sequence shown here is derived from an EMBL/GenBank/DDBJ whole genome shotgun (WGS) entry which is preliminary data.</text>
</comment>
<evidence type="ECO:0000313" key="3">
    <source>
        <dbReference type="EMBL" id="GFH08817.1"/>
    </source>
</evidence>
<dbReference type="Proteomes" id="UP000485058">
    <property type="component" value="Unassembled WGS sequence"/>
</dbReference>
<organism evidence="3 4">
    <name type="scientific">Haematococcus lacustris</name>
    <name type="common">Green alga</name>
    <name type="synonym">Haematococcus pluvialis</name>
    <dbReference type="NCBI Taxonomy" id="44745"/>
    <lineage>
        <taxon>Eukaryota</taxon>
        <taxon>Viridiplantae</taxon>
        <taxon>Chlorophyta</taxon>
        <taxon>core chlorophytes</taxon>
        <taxon>Chlorophyceae</taxon>
        <taxon>CS clade</taxon>
        <taxon>Chlamydomonadales</taxon>
        <taxon>Haematococcaceae</taxon>
        <taxon>Haematococcus</taxon>
    </lineage>
</organism>
<name>A0A699YFE1_HAELA</name>
<keyword evidence="2" id="KW-0472">Membrane</keyword>
<keyword evidence="2" id="KW-1133">Transmembrane helix</keyword>
<feature type="region of interest" description="Disordered" evidence="1">
    <location>
        <begin position="378"/>
        <end position="444"/>
    </location>
</feature>
<gene>
    <name evidence="3" type="ORF">HaLaN_03848</name>
</gene>
<protein>
    <submittedName>
        <fullName evidence="3">Uncharacterized protein</fullName>
    </submittedName>
</protein>
<keyword evidence="2" id="KW-0812">Transmembrane</keyword>
<evidence type="ECO:0000256" key="2">
    <source>
        <dbReference type="SAM" id="Phobius"/>
    </source>
</evidence>